<evidence type="ECO:0000259" key="10">
    <source>
        <dbReference type="PROSITE" id="PS51760"/>
    </source>
</evidence>
<dbReference type="RefSeq" id="WP_164534599.1">
    <property type="nucleotide sequence ID" value="NZ_JAALFG010000002.1"/>
</dbReference>
<dbReference type="GO" id="GO:0045493">
    <property type="term" value="P:xylan catabolic process"/>
    <property type="evidence" value="ECO:0007669"/>
    <property type="project" value="UniProtKB-KW"/>
</dbReference>
<keyword evidence="6 9" id="KW-0119">Carbohydrate metabolism</keyword>
<dbReference type="PANTHER" id="PTHR31490">
    <property type="entry name" value="GLYCOSYL HYDROLASE"/>
    <property type="match status" value="1"/>
</dbReference>
<evidence type="ECO:0000313" key="12">
    <source>
        <dbReference type="Proteomes" id="UP000474802"/>
    </source>
</evidence>
<dbReference type="PROSITE" id="PS51760">
    <property type="entry name" value="GH10_2"/>
    <property type="match status" value="1"/>
</dbReference>
<keyword evidence="4" id="KW-0732">Signal</keyword>
<comment type="catalytic activity">
    <reaction evidence="1 9">
        <text>Endohydrolysis of (1-&gt;4)-beta-D-xylosidic linkages in xylans.</text>
        <dbReference type="EC" id="3.2.1.8"/>
    </reaction>
</comment>
<evidence type="ECO:0000256" key="4">
    <source>
        <dbReference type="ARBA" id="ARBA00022729"/>
    </source>
</evidence>
<dbReference type="SMART" id="SM00633">
    <property type="entry name" value="Glyco_10"/>
    <property type="match status" value="1"/>
</dbReference>
<reference evidence="11 12" key="1">
    <citation type="submission" date="2020-02" db="EMBL/GenBank/DDBJ databases">
        <authorList>
            <person name="Khan S.A."/>
            <person name="Jeon C.O."/>
            <person name="Chun B.H."/>
        </authorList>
    </citation>
    <scope>NUCLEOTIDE SEQUENCE [LARGE SCALE GENOMIC DNA]</scope>
    <source>
        <strain evidence="11 12">H239</strain>
    </source>
</reference>
<evidence type="ECO:0000256" key="1">
    <source>
        <dbReference type="ARBA" id="ARBA00000681"/>
    </source>
</evidence>
<dbReference type="InterPro" id="IPR044846">
    <property type="entry name" value="GH10"/>
</dbReference>
<comment type="similarity">
    <text evidence="2 9">Belongs to the glycosyl hydrolase 10 (cellulase F) family.</text>
</comment>
<accession>A0A6M1SEV2</accession>
<reference evidence="11 12" key="2">
    <citation type="submission" date="2020-03" db="EMBL/GenBank/DDBJ databases">
        <title>Devosia chinhatensis sp. nov., isolated from a hexachlorocyclohexane (HCH) dump site in India.</title>
        <authorList>
            <person name="Kumar M."/>
            <person name="Lal R."/>
        </authorList>
    </citation>
    <scope>NUCLEOTIDE SEQUENCE [LARGE SCALE GENOMIC DNA]</scope>
    <source>
        <strain evidence="11 12">H239</strain>
    </source>
</reference>
<evidence type="ECO:0000256" key="7">
    <source>
        <dbReference type="ARBA" id="ARBA00023295"/>
    </source>
</evidence>
<protein>
    <recommendedName>
        <fullName evidence="9">Beta-xylanase</fullName>
        <ecNumber evidence="9">3.2.1.8</ecNumber>
    </recommendedName>
</protein>
<keyword evidence="7 9" id="KW-0326">Glycosidase</keyword>
<evidence type="ECO:0000313" key="11">
    <source>
        <dbReference type="EMBL" id="NGP18389.1"/>
    </source>
</evidence>
<dbReference type="AlphaFoldDB" id="A0A6M1SEV2"/>
<evidence type="ECO:0000256" key="3">
    <source>
        <dbReference type="ARBA" id="ARBA00022651"/>
    </source>
</evidence>
<evidence type="ECO:0000256" key="9">
    <source>
        <dbReference type="RuleBase" id="RU361174"/>
    </source>
</evidence>
<dbReference type="EMBL" id="JAALFG010000002">
    <property type="protein sequence ID" value="NGP18389.1"/>
    <property type="molecule type" value="Genomic_DNA"/>
</dbReference>
<keyword evidence="5 9" id="KW-0378">Hydrolase</keyword>
<gene>
    <name evidence="11" type="ORF">G5575_12645</name>
</gene>
<proteinExistence type="inferred from homology"/>
<dbReference type="Proteomes" id="UP000474802">
    <property type="component" value="Unassembled WGS sequence"/>
</dbReference>
<evidence type="ECO:0000256" key="6">
    <source>
        <dbReference type="ARBA" id="ARBA00023277"/>
    </source>
</evidence>
<dbReference type="SUPFAM" id="SSF51445">
    <property type="entry name" value="(Trans)glycosidases"/>
    <property type="match status" value="1"/>
</dbReference>
<keyword evidence="8 9" id="KW-0624">Polysaccharide degradation</keyword>
<evidence type="ECO:0000256" key="8">
    <source>
        <dbReference type="ARBA" id="ARBA00023326"/>
    </source>
</evidence>
<dbReference type="Pfam" id="PF00331">
    <property type="entry name" value="Glyco_hydro_10"/>
    <property type="match status" value="1"/>
</dbReference>
<name>A0A6M1SEV2_9HYPH</name>
<keyword evidence="3 11" id="KW-0858">Xylan degradation</keyword>
<dbReference type="InterPro" id="IPR017853">
    <property type="entry name" value="GH"/>
</dbReference>
<dbReference type="Gene3D" id="3.20.20.80">
    <property type="entry name" value="Glycosidases"/>
    <property type="match status" value="1"/>
</dbReference>
<comment type="caution">
    <text evidence="11">The sequence shown here is derived from an EMBL/GenBank/DDBJ whole genome shotgun (WGS) entry which is preliminary data.</text>
</comment>
<dbReference type="PRINTS" id="PR00134">
    <property type="entry name" value="GLHYDRLASE10"/>
</dbReference>
<feature type="domain" description="GH10" evidence="10">
    <location>
        <begin position="1"/>
        <end position="332"/>
    </location>
</feature>
<dbReference type="InterPro" id="IPR001000">
    <property type="entry name" value="GH10_dom"/>
</dbReference>
<evidence type="ECO:0000256" key="5">
    <source>
        <dbReference type="ARBA" id="ARBA00022801"/>
    </source>
</evidence>
<sequence length="342" mass="38963">MAETLRPERRLLGACARIDQIEQDAELAACVASQFSSVTPEIHLKWNSVENKEGQFWFGPVDRLIAFAQRNGQRVHGHALIWEQSTPDWALHQLRRDGDWGLVERHIHRVMGRYRDVIGDWDVVNEPIDTQNGRNGLRRNTFQQVFGSNYIERALETAHEAAPQARLLLNEYGFEYDNYVEVERRAAFLSLLQRLLDQGVPLHAVGIQAHLDLGKGPIPARDVADFLQAIADMGLAILITELDVKERDYRATIAERDMRVSDEVRRYLDIALTQPAVESVTTWGVTDRHSWLQVERGDQVDPERFGSAAPNRGLPFDSDLRPKPMHVALQDAIGQNQQALRR</sequence>
<dbReference type="EC" id="3.2.1.8" evidence="9"/>
<dbReference type="GO" id="GO:0031176">
    <property type="term" value="F:endo-1,4-beta-xylanase activity"/>
    <property type="evidence" value="ECO:0007669"/>
    <property type="project" value="UniProtKB-EC"/>
</dbReference>
<evidence type="ECO:0000256" key="2">
    <source>
        <dbReference type="ARBA" id="ARBA00007495"/>
    </source>
</evidence>
<keyword evidence="12" id="KW-1185">Reference proteome</keyword>
<dbReference type="PANTHER" id="PTHR31490:SF88">
    <property type="entry name" value="BETA-XYLANASE"/>
    <property type="match status" value="1"/>
</dbReference>
<organism evidence="11 12">
    <name type="scientific">Devosia aurantiaca</name>
    <dbReference type="NCBI Taxonomy" id="2714858"/>
    <lineage>
        <taxon>Bacteria</taxon>
        <taxon>Pseudomonadati</taxon>
        <taxon>Pseudomonadota</taxon>
        <taxon>Alphaproteobacteria</taxon>
        <taxon>Hyphomicrobiales</taxon>
        <taxon>Devosiaceae</taxon>
        <taxon>Devosia</taxon>
    </lineage>
</organism>